<organism evidence="3 4">
    <name type="scientific">Phrynosoma platyrhinos</name>
    <name type="common">Desert horned lizard</name>
    <dbReference type="NCBI Taxonomy" id="52577"/>
    <lineage>
        <taxon>Eukaryota</taxon>
        <taxon>Metazoa</taxon>
        <taxon>Chordata</taxon>
        <taxon>Craniata</taxon>
        <taxon>Vertebrata</taxon>
        <taxon>Euteleostomi</taxon>
        <taxon>Lepidosauria</taxon>
        <taxon>Squamata</taxon>
        <taxon>Bifurcata</taxon>
        <taxon>Unidentata</taxon>
        <taxon>Episquamata</taxon>
        <taxon>Toxicofera</taxon>
        <taxon>Iguania</taxon>
        <taxon>Phrynosomatidae</taxon>
        <taxon>Phrynosomatinae</taxon>
        <taxon>Phrynosoma</taxon>
    </lineage>
</organism>
<proteinExistence type="predicted"/>
<evidence type="ECO:0000256" key="2">
    <source>
        <dbReference type="SAM" id="SignalP"/>
    </source>
</evidence>
<feature type="region of interest" description="Disordered" evidence="1">
    <location>
        <begin position="26"/>
        <end position="54"/>
    </location>
</feature>
<dbReference type="Proteomes" id="UP000826234">
    <property type="component" value="Unassembled WGS sequence"/>
</dbReference>
<keyword evidence="4" id="KW-1185">Reference proteome</keyword>
<sequence>MKLLLFALLVLALWAPPGWAARKKSRSLTKGLSPPSSPAALKVPALPGKSQKQLTASDLIPGKGVAVEETTKTAAGAGSVTAEKVLHQKGRKFSVLKNSVLRRKEPAVHHLDSQSLEKGVVTKKEELAQAGKKVLGTKKNEANSTTARAEATVSVTNVSLTHAGGQKAPVVVQEFQKRKVPRPWHRNESQELSSPAHKSVVPIKNKKEPKFFRNATWTLLAKENIFSHRNTSKPSSGKDHRTHHRNNSYTLMQKEHNNSLRNITQAQGAKEASFLHKNISQALPRKNNGTPFMNASGALPELKQGTFQRNTSRAQTYKKSIVTHRNASQVLPEKKPGTVHRNMSWVQTRKAPISSQKTPSWVVPKERLRPLRNASQALPRNRHSTHQRNITWAEASKESVHPHKNASWDLLKKESSAPQRNLSQELAGTKHVAPHRAGGYTARNMSGAFLRNTSRTETVVKKHGPSHRKGIRVGAVTPRWRLTVPTGRGEPMMPSLPMTCLLSEHAIACGNARLKHVPKLNDSALKTLYLAGDSLRE</sequence>
<feature type="region of interest" description="Disordered" evidence="1">
    <location>
        <begin position="178"/>
        <end position="200"/>
    </location>
</feature>
<name>A0ABQ7TH73_PHRPL</name>
<comment type="caution">
    <text evidence="3">The sequence shown here is derived from an EMBL/GenBank/DDBJ whole genome shotgun (WGS) entry which is preliminary data.</text>
</comment>
<evidence type="ECO:0000313" key="4">
    <source>
        <dbReference type="Proteomes" id="UP000826234"/>
    </source>
</evidence>
<dbReference type="EMBL" id="JAIPUX010000439">
    <property type="protein sequence ID" value="KAH0628802.1"/>
    <property type="molecule type" value="Genomic_DNA"/>
</dbReference>
<feature type="chain" id="PRO_5045480820" evidence="2">
    <location>
        <begin position="21"/>
        <end position="537"/>
    </location>
</feature>
<evidence type="ECO:0000313" key="3">
    <source>
        <dbReference type="EMBL" id="KAH0628802.1"/>
    </source>
</evidence>
<accession>A0ABQ7TH73</accession>
<feature type="signal peptide" evidence="2">
    <location>
        <begin position="1"/>
        <end position="20"/>
    </location>
</feature>
<evidence type="ECO:0000256" key="1">
    <source>
        <dbReference type="SAM" id="MobiDB-lite"/>
    </source>
</evidence>
<gene>
    <name evidence="3" type="ORF">JD844_010345</name>
</gene>
<protein>
    <submittedName>
        <fullName evidence="3">Uncharacterized protein</fullName>
    </submittedName>
</protein>
<reference evidence="3 4" key="1">
    <citation type="journal article" date="2022" name="Gigascience">
        <title>A chromosome-level genome assembly and annotation of the desert horned lizard, Phrynosoma platyrhinos, provides insight into chromosomal rearrangements among reptiles.</title>
        <authorList>
            <person name="Koochekian N."/>
            <person name="Ascanio A."/>
            <person name="Farleigh K."/>
            <person name="Card D.C."/>
            <person name="Schield D.R."/>
            <person name="Castoe T.A."/>
            <person name="Jezkova T."/>
        </authorList>
    </citation>
    <scope>NUCLEOTIDE SEQUENCE [LARGE SCALE GENOMIC DNA]</scope>
    <source>
        <strain evidence="3">NK-2021</strain>
    </source>
</reference>
<keyword evidence="2" id="KW-0732">Signal</keyword>